<evidence type="ECO:0000313" key="3">
    <source>
        <dbReference type="Proteomes" id="UP000018538"/>
    </source>
</evidence>
<protein>
    <submittedName>
        <fullName evidence="2">Uncharacterized protein</fullName>
    </submittedName>
</protein>
<dbReference type="AlphaFoldDB" id="V7PK80"/>
<keyword evidence="1" id="KW-0472">Membrane</keyword>
<keyword evidence="3" id="KW-1185">Reference proteome</keyword>
<name>V7PK80_PLAYE</name>
<evidence type="ECO:0000256" key="1">
    <source>
        <dbReference type="SAM" id="Phobius"/>
    </source>
</evidence>
<dbReference type="EMBL" id="KI635766">
    <property type="protein sequence ID" value="ETB59395.1"/>
    <property type="molecule type" value="Genomic_DNA"/>
</dbReference>
<keyword evidence="1" id="KW-0812">Transmembrane</keyword>
<sequence length="149" mass="17087">MSLLSDFVAAFSPFACAAALRLCRWLLSDREDALTSVNGLLPSPSKYLYPLLAFLYFIEKPVLFLQLHSHSQKFSGRHFTHSWPVVLGPNISAAEKFFTLLLWGYALTTFLMEFFLAPSIFIIKKRRGIKKSNILFILINIKVLKRVYI</sequence>
<evidence type="ECO:0000313" key="2">
    <source>
        <dbReference type="EMBL" id="ETB59395.1"/>
    </source>
</evidence>
<gene>
    <name evidence="2" type="ORF">YYC_02898</name>
</gene>
<accession>V7PK80</accession>
<reference evidence="2 3" key="1">
    <citation type="submission" date="2013-11" db="EMBL/GenBank/DDBJ databases">
        <title>The Genome Sequence of Plasmodium yoelii 17X.</title>
        <authorList>
            <consortium name="The Broad Institute Genomics Platform"/>
            <consortium name="The Broad Institute Genome Sequencing Center for Infectious Disease"/>
            <person name="Neafsey D."/>
            <person name="Adams J."/>
            <person name="Walker B."/>
            <person name="Young S.K."/>
            <person name="Zeng Q."/>
            <person name="Gargeya S."/>
            <person name="Fitzgerald M."/>
            <person name="Haas B."/>
            <person name="Abouelleil A."/>
            <person name="Alvarado L."/>
            <person name="Chapman S.B."/>
            <person name="Gainer-Dewar J."/>
            <person name="Goldberg J."/>
            <person name="Griggs A."/>
            <person name="Gujja S."/>
            <person name="Hansen M."/>
            <person name="Howarth C."/>
            <person name="Imamovic A."/>
            <person name="Ireland A."/>
            <person name="Larimer J."/>
            <person name="McCowan C."/>
            <person name="Murphy C."/>
            <person name="Pearson M."/>
            <person name="Poon T.W."/>
            <person name="Priest M."/>
            <person name="Roberts A."/>
            <person name="Saif S."/>
            <person name="Shea T."/>
            <person name="Sykes S."/>
            <person name="Wortman J."/>
            <person name="Nusbaum C."/>
            <person name="Birren B."/>
        </authorList>
    </citation>
    <scope>NUCLEOTIDE SEQUENCE [LARGE SCALE GENOMIC DNA]</scope>
    <source>
        <strain evidence="2 3">17X</strain>
    </source>
</reference>
<proteinExistence type="predicted"/>
<organism evidence="2 3">
    <name type="scientific">Plasmodium yoelii 17X</name>
    <dbReference type="NCBI Taxonomy" id="1323249"/>
    <lineage>
        <taxon>Eukaryota</taxon>
        <taxon>Sar</taxon>
        <taxon>Alveolata</taxon>
        <taxon>Apicomplexa</taxon>
        <taxon>Aconoidasida</taxon>
        <taxon>Haemosporida</taxon>
        <taxon>Plasmodiidae</taxon>
        <taxon>Plasmodium</taxon>
        <taxon>Plasmodium (Vinckeia)</taxon>
    </lineage>
</organism>
<feature type="transmembrane region" description="Helical" evidence="1">
    <location>
        <begin position="100"/>
        <end position="123"/>
    </location>
</feature>
<keyword evidence="1" id="KW-1133">Transmembrane helix</keyword>
<dbReference type="Proteomes" id="UP000018538">
    <property type="component" value="Unassembled WGS sequence"/>
</dbReference>